<keyword evidence="6 7" id="KW-0472">Membrane</keyword>
<dbReference type="Gene3D" id="1.20.1560.10">
    <property type="entry name" value="ABC transporter type 1, transmembrane domain"/>
    <property type="match status" value="1"/>
</dbReference>
<evidence type="ECO:0000256" key="3">
    <source>
        <dbReference type="ARBA" id="ARBA00022741"/>
    </source>
</evidence>
<evidence type="ECO:0000256" key="5">
    <source>
        <dbReference type="ARBA" id="ARBA00022989"/>
    </source>
</evidence>
<keyword evidence="2 7" id="KW-0812">Transmembrane</keyword>
<dbReference type="EMBL" id="JBFOLJ010000009">
    <property type="protein sequence ID" value="KAL2507647.1"/>
    <property type="molecule type" value="Genomic_DNA"/>
</dbReference>
<keyword evidence="10" id="KW-1185">Reference proteome</keyword>
<name>A0ABD1T4P4_9LAMI</name>
<dbReference type="InterPro" id="IPR050173">
    <property type="entry name" value="ABC_transporter_C-like"/>
</dbReference>
<evidence type="ECO:0000256" key="7">
    <source>
        <dbReference type="SAM" id="Phobius"/>
    </source>
</evidence>
<dbReference type="Pfam" id="PF00664">
    <property type="entry name" value="ABC_membrane"/>
    <property type="match status" value="1"/>
</dbReference>
<evidence type="ECO:0000256" key="1">
    <source>
        <dbReference type="ARBA" id="ARBA00022448"/>
    </source>
</evidence>
<keyword evidence="3" id="KW-0547">Nucleotide-binding</keyword>
<sequence>MFTNYIAPSPYGWLGVVTVLFFSLAWQGTLMASDYWLAYETSAKRAASFNPSLFIEIYAIIAAVSFVLIFLRIILVTVMGLKTTQIFFRQMLHSILHAPMTFFDTTPSGRILSRASTDQTNVDIFIPFFMNVTVAMYITLLSIIIITCQYTWPTAIFLIPLGWLNIWYRGYYLATSRELTAARFHHKSTCDSPFL</sequence>
<dbReference type="Proteomes" id="UP001604277">
    <property type="component" value="Unassembled WGS sequence"/>
</dbReference>
<gene>
    <name evidence="9" type="ORF">Fot_31294</name>
</gene>
<feature type="transmembrane region" description="Helical" evidence="7">
    <location>
        <begin position="124"/>
        <end position="146"/>
    </location>
</feature>
<dbReference type="PANTHER" id="PTHR24223">
    <property type="entry name" value="ATP-BINDING CASSETTE SUB-FAMILY C"/>
    <property type="match status" value="1"/>
</dbReference>
<feature type="transmembrane region" description="Helical" evidence="7">
    <location>
        <begin position="12"/>
        <end position="37"/>
    </location>
</feature>
<evidence type="ECO:0000313" key="9">
    <source>
        <dbReference type="EMBL" id="KAL2507647.1"/>
    </source>
</evidence>
<dbReference type="GO" id="GO:0005524">
    <property type="term" value="F:ATP binding"/>
    <property type="evidence" value="ECO:0007669"/>
    <property type="project" value="UniProtKB-KW"/>
</dbReference>
<dbReference type="InterPro" id="IPR011527">
    <property type="entry name" value="ABC1_TM_dom"/>
</dbReference>
<proteinExistence type="predicted"/>
<accession>A0ABD1T4P4</accession>
<evidence type="ECO:0000313" key="10">
    <source>
        <dbReference type="Proteomes" id="UP001604277"/>
    </source>
</evidence>
<keyword evidence="4" id="KW-0067">ATP-binding</keyword>
<protein>
    <submittedName>
        <fullName evidence="9">ABC transporter C family member 4</fullName>
    </submittedName>
</protein>
<dbReference type="PROSITE" id="PS50929">
    <property type="entry name" value="ABC_TM1F"/>
    <property type="match status" value="1"/>
</dbReference>
<dbReference type="PANTHER" id="PTHR24223:SF362">
    <property type="entry name" value="ABC TRANSPORTER C FAMILY MEMBER 4"/>
    <property type="match status" value="1"/>
</dbReference>
<organism evidence="9 10">
    <name type="scientific">Forsythia ovata</name>
    <dbReference type="NCBI Taxonomy" id="205694"/>
    <lineage>
        <taxon>Eukaryota</taxon>
        <taxon>Viridiplantae</taxon>
        <taxon>Streptophyta</taxon>
        <taxon>Embryophyta</taxon>
        <taxon>Tracheophyta</taxon>
        <taxon>Spermatophyta</taxon>
        <taxon>Magnoliopsida</taxon>
        <taxon>eudicotyledons</taxon>
        <taxon>Gunneridae</taxon>
        <taxon>Pentapetalae</taxon>
        <taxon>asterids</taxon>
        <taxon>lamiids</taxon>
        <taxon>Lamiales</taxon>
        <taxon>Oleaceae</taxon>
        <taxon>Forsythieae</taxon>
        <taxon>Forsythia</taxon>
    </lineage>
</organism>
<keyword evidence="5 7" id="KW-1133">Transmembrane helix</keyword>
<keyword evidence="1" id="KW-0813">Transport</keyword>
<evidence type="ECO:0000256" key="2">
    <source>
        <dbReference type="ARBA" id="ARBA00022692"/>
    </source>
</evidence>
<dbReference type="InterPro" id="IPR036640">
    <property type="entry name" value="ABC1_TM_sf"/>
</dbReference>
<comment type="caution">
    <text evidence="9">The sequence shown here is derived from an EMBL/GenBank/DDBJ whole genome shotgun (WGS) entry which is preliminary data.</text>
</comment>
<feature type="transmembrane region" description="Helical" evidence="7">
    <location>
        <begin position="152"/>
        <end position="168"/>
    </location>
</feature>
<feature type="domain" description="ABC transmembrane type-1" evidence="8">
    <location>
        <begin position="57"/>
        <end position="188"/>
    </location>
</feature>
<evidence type="ECO:0000259" key="8">
    <source>
        <dbReference type="PROSITE" id="PS50929"/>
    </source>
</evidence>
<dbReference type="AlphaFoldDB" id="A0ABD1T4P4"/>
<reference evidence="10" key="1">
    <citation type="submission" date="2024-07" db="EMBL/GenBank/DDBJ databases">
        <title>Two chromosome-level genome assemblies of Korean endemic species Abeliophyllum distichum and Forsythia ovata (Oleaceae).</title>
        <authorList>
            <person name="Jang H."/>
        </authorList>
    </citation>
    <scope>NUCLEOTIDE SEQUENCE [LARGE SCALE GENOMIC DNA]</scope>
</reference>
<evidence type="ECO:0000256" key="4">
    <source>
        <dbReference type="ARBA" id="ARBA00022840"/>
    </source>
</evidence>
<feature type="transmembrane region" description="Helical" evidence="7">
    <location>
        <begin position="57"/>
        <end position="81"/>
    </location>
</feature>
<evidence type="ECO:0000256" key="6">
    <source>
        <dbReference type="ARBA" id="ARBA00023136"/>
    </source>
</evidence>
<dbReference type="SUPFAM" id="SSF90123">
    <property type="entry name" value="ABC transporter transmembrane region"/>
    <property type="match status" value="1"/>
</dbReference>